<dbReference type="GO" id="GO:0016020">
    <property type="term" value="C:membrane"/>
    <property type="evidence" value="ECO:0007669"/>
    <property type="project" value="InterPro"/>
</dbReference>
<evidence type="ECO:0000256" key="3">
    <source>
        <dbReference type="ARBA" id="ARBA00022670"/>
    </source>
</evidence>
<dbReference type="EMBL" id="AZGY01000022">
    <property type="protein sequence ID" value="KZZ90284.1"/>
    <property type="molecule type" value="Genomic_DNA"/>
</dbReference>
<dbReference type="InterPro" id="IPR008754">
    <property type="entry name" value="Peptidase_M43"/>
</dbReference>
<keyword evidence="14" id="KW-1185">Reference proteome</keyword>
<keyword evidence="6" id="KW-0378">Hydrolase</keyword>
<dbReference type="STRING" id="1081109.A0A167XNE2"/>
<reference evidence="13 14" key="1">
    <citation type="journal article" date="2016" name="Genome Biol. Evol.">
        <title>Divergent and convergent evolution of fungal pathogenicity.</title>
        <authorList>
            <person name="Shang Y."/>
            <person name="Xiao G."/>
            <person name="Zheng P."/>
            <person name="Cen K."/>
            <person name="Zhan S."/>
            <person name="Wang C."/>
        </authorList>
    </citation>
    <scope>NUCLEOTIDE SEQUENCE [LARGE SCALE GENOMIC DNA]</scope>
    <source>
        <strain evidence="13 14">RCEF 2490</strain>
    </source>
</reference>
<dbReference type="OrthoDB" id="536211at2759"/>
<gene>
    <name evidence="13" type="ORF">AAL_07385</name>
</gene>
<keyword evidence="9" id="KW-1015">Disulfide bond</keyword>
<proteinExistence type="inferred from homology"/>
<keyword evidence="4" id="KW-0479">Metal-binding</keyword>
<keyword evidence="3 13" id="KW-0645">Protease</keyword>
<evidence type="ECO:0000313" key="13">
    <source>
        <dbReference type="EMBL" id="KZZ90284.1"/>
    </source>
</evidence>
<organism evidence="13 14">
    <name type="scientific">Moelleriella libera RCEF 2490</name>
    <dbReference type="NCBI Taxonomy" id="1081109"/>
    <lineage>
        <taxon>Eukaryota</taxon>
        <taxon>Fungi</taxon>
        <taxon>Dikarya</taxon>
        <taxon>Ascomycota</taxon>
        <taxon>Pezizomycotina</taxon>
        <taxon>Sordariomycetes</taxon>
        <taxon>Hypocreomycetidae</taxon>
        <taxon>Hypocreales</taxon>
        <taxon>Clavicipitaceae</taxon>
        <taxon>Moelleriella</taxon>
    </lineage>
</organism>
<feature type="compositionally biased region" description="Low complexity" evidence="10">
    <location>
        <begin position="377"/>
        <end position="410"/>
    </location>
</feature>
<dbReference type="Pfam" id="PF05572">
    <property type="entry name" value="Peptidase_M43"/>
    <property type="match status" value="1"/>
</dbReference>
<evidence type="ECO:0000256" key="8">
    <source>
        <dbReference type="ARBA" id="ARBA00023049"/>
    </source>
</evidence>
<comment type="similarity">
    <text evidence="2">Belongs to the peptidase M43B family.</text>
</comment>
<evidence type="ECO:0000259" key="12">
    <source>
        <dbReference type="PROSITE" id="PS50287"/>
    </source>
</evidence>
<evidence type="ECO:0000256" key="10">
    <source>
        <dbReference type="SAM" id="MobiDB-lite"/>
    </source>
</evidence>
<keyword evidence="8 13" id="KW-0482">Metalloprotease</keyword>
<dbReference type="PANTHER" id="PTHR47466">
    <property type="match status" value="1"/>
</dbReference>
<evidence type="ECO:0000256" key="1">
    <source>
        <dbReference type="ARBA" id="ARBA00003174"/>
    </source>
</evidence>
<evidence type="ECO:0000256" key="9">
    <source>
        <dbReference type="ARBA" id="ARBA00023157"/>
    </source>
</evidence>
<feature type="domain" description="SRCR" evidence="12">
    <location>
        <begin position="478"/>
        <end position="595"/>
    </location>
</feature>
<accession>A0A167XNE2</accession>
<dbReference type="SUPFAM" id="SSF55486">
    <property type="entry name" value="Metalloproteases ('zincins'), catalytic domain"/>
    <property type="match status" value="1"/>
</dbReference>
<evidence type="ECO:0000313" key="14">
    <source>
        <dbReference type="Proteomes" id="UP000078544"/>
    </source>
</evidence>
<dbReference type="GO" id="GO:0008237">
    <property type="term" value="F:metallopeptidase activity"/>
    <property type="evidence" value="ECO:0007669"/>
    <property type="project" value="UniProtKB-KW"/>
</dbReference>
<dbReference type="CDD" id="cd04275">
    <property type="entry name" value="ZnMc_pappalysin_like"/>
    <property type="match status" value="1"/>
</dbReference>
<evidence type="ECO:0000256" key="4">
    <source>
        <dbReference type="ARBA" id="ARBA00022723"/>
    </source>
</evidence>
<dbReference type="GO" id="GO:0006508">
    <property type="term" value="P:proteolysis"/>
    <property type="evidence" value="ECO:0007669"/>
    <property type="project" value="UniProtKB-KW"/>
</dbReference>
<comment type="caution">
    <text evidence="13">The sequence shown here is derived from an EMBL/GenBank/DDBJ whole genome shotgun (WGS) entry which is preliminary data.</text>
</comment>
<keyword evidence="5 11" id="KW-0732">Signal</keyword>
<protein>
    <submittedName>
        <fullName evidence="13">Metalloprotease MEP1</fullName>
    </submittedName>
</protein>
<dbReference type="PANTHER" id="PTHR47466:SF1">
    <property type="entry name" value="METALLOPROTEASE MEP1 (AFU_ORTHOLOGUE AFUA_1G07730)-RELATED"/>
    <property type="match status" value="1"/>
</dbReference>
<dbReference type="InterPro" id="IPR024079">
    <property type="entry name" value="MetalloPept_cat_dom_sf"/>
</dbReference>
<evidence type="ECO:0000256" key="6">
    <source>
        <dbReference type="ARBA" id="ARBA00022801"/>
    </source>
</evidence>
<comment type="function">
    <text evidence="1">Secreted metalloproteinase that allows assimilation of proteinaceous substrates.</text>
</comment>
<feature type="region of interest" description="Disordered" evidence="10">
    <location>
        <begin position="372"/>
        <end position="414"/>
    </location>
</feature>
<evidence type="ECO:0000256" key="2">
    <source>
        <dbReference type="ARBA" id="ARBA00008721"/>
    </source>
</evidence>
<dbReference type="InterPro" id="IPR001190">
    <property type="entry name" value="SRCR"/>
</dbReference>
<evidence type="ECO:0000256" key="5">
    <source>
        <dbReference type="ARBA" id="ARBA00022729"/>
    </source>
</evidence>
<dbReference type="GO" id="GO:0046872">
    <property type="term" value="F:metal ion binding"/>
    <property type="evidence" value="ECO:0007669"/>
    <property type="project" value="UniProtKB-KW"/>
</dbReference>
<keyword evidence="7" id="KW-0862">Zinc</keyword>
<feature type="chain" id="PRO_5007894453" evidence="11">
    <location>
        <begin position="25"/>
        <end position="595"/>
    </location>
</feature>
<dbReference type="Proteomes" id="UP000078544">
    <property type="component" value="Unassembled WGS sequence"/>
</dbReference>
<evidence type="ECO:0000256" key="7">
    <source>
        <dbReference type="ARBA" id="ARBA00022833"/>
    </source>
</evidence>
<feature type="signal peptide" evidence="11">
    <location>
        <begin position="1"/>
        <end position="24"/>
    </location>
</feature>
<name>A0A167XNE2_9HYPO</name>
<dbReference type="AlphaFoldDB" id="A0A167XNE2"/>
<dbReference type="PROSITE" id="PS50287">
    <property type="entry name" value="SRCR_2"/>
    <property type="match status" value="1"/>
</dbReference>
<evidence type="ECO:0000256" key="11">
    <source>
        <dbReference type="SAM" id="SignalP"/>
    </source>
</evidence>
<feature type="region of interest" description="Disordered" evidence="10">
    <location>
        <begin position="220"/>
        <end position="241"/>
    </location>
</feature>
<dbReference type="Gene3D" id="3.40.390.10">
    <property type="entry name" value="Collagenase (Catalytic Domain)"/>
    <property type="match status" value="1"/>
</dbReference>
<sequence length="595" mass="67272">MLHKPLTAWLAFAAQSLLLTTATAAGLKATEFQEDDMVPSPELLEAHQNLEKTEQIQNRLGQQYDHVNIDTWVHVIVSKKSEHAQVPDSLIHDQMGILNHFYKNASFGFNLKGIQRVENEGWAQDKDWETLRRANHRGTKSTLNLYYQLQLRRNINGVASFPDRLERGDPKLDGAQQRIDVLPFRENQSFRWNNGSTTVHEVGHWLGLMHTFQGGCDGKGDHIDDTPAQETPSHDCSNPKRDTCTGKGQEGFDPVFNIMNYAPGTCRYQFTPGQIERMRSLWDRYRREDGSGMPDFGIKCGNAFYPAWTRCSKNSSEKEICEEIRTTIRETCQGAVRNAEDCKKRMQSVDIQSLCRKDQGCVEKIKAAKGDVCRTDNNNNNNGQSNQPSQTSQPGQTSQPSQTPQSSQGGKQEGALVPMKQEAWKAMCKSVSDPFREFCGRKDVCFQSITKENEFERCNGERPSSSGECRKLFDSLRWRCTGNTEQECLGRLDEGVNKACSDGAPLKSITMGQWGDQCTAVWRGPHQACAGAKDCEMNLSDQAKKACRRERPGNKQKCLNLFEDLDIDNQCYNKKDRTYSNCREKTREALEKACS</sequence>